<keyword evidence="8" id="KW-1185">Reference proteome</keyword>
<feature type="transmembrane region" description="Helical" evidence="5">
    <location>
        <begin position="176"/>
        <end position="198"/>
    </location>
</feature>
<dbReference type="GO" id="GO:0005506">
    <property type="term" value="F:iron ion binding"/>
    <property type="evidence" value="ECO:0007669"/>
    <property type="project" value="InterPro"/>
</dbReference>
<keyword evidence="3 5" id="KW-1133">Transmembrane helix</keyword>
<evidence type="ECO:0000256" key="5">
    <source>
        <dbReference type="SAM" id="Phobius"/>
    </source>
</evidence>
<feature type="transmembrane region" description="Helical" evidence="5">
    <location>
        <begin position="31"/>
        <end position="49"/>
    </location>
</feature>
<evidence type="ECO:0000256" key="4">
    <source>
        <dbReference type="ARBA" id="ARBA00023136"/>
    </source>
</evidence>
<keyword evidence="2 5" id="KW-0812">Transmembrane</keyword>
<dbReference type="GO" id="GO:0008610">
    <property type="term" value="P:lipid biosynthetic process"/>
    <property type="evidence" value="ECO:0007669"/>
    <property type="project" value="InterPro"/>
</dbReference>
<dbReference type="EMBL" id="BMGK01000009">
    <property type="protein sequence ID" value="GGD98392.1"/>
    <property type="molecule type" value="Genomic_DNA"/>
</dbReference>
<accession>A0A8J2Y9D8</accession>
<feature type="domain" description="Fatty acid hydroxylase" evidence="6">
    <location>
        <begin position="119"/>
        <end position="255"/>
    </location>
</feature>
<dbReference type="RefSeq" id="WP_188442560.1">
    <property type="nucleotide sequence ID" value="NZ_BMGK01000009.1"/>
</dbReference>
<reference evidence="7" key="2">
    <citation type="submission" date="2020-09" db="EMBL/GenBank/DDBJ databases">
        <authorList>
            <person name="Sun Q."/>
            <person name="Zhou Y."/>
        </authorList>
    </citation>
    <scope>NUCLEOTIDE SEQUENCE</scope>
    <source>
        <strain evidence="7">CGMCC 1.12924</strain>
    </source>
</reference>
<comment type="caution">
    <text evidence="7">The sequence shown here is derived from an EMBL/GenBank/DDBJ whole genome shotgun (WGS) entry which is preliminary data.</text>
</comment>
<dbReference type="InterPro" id="IPR050307">
    <property type="entry name" value="Sterol_Desaturase_Related"/>
</dbReference>
<dbReference type="InterPro" id="IPR006694">
    <property type="entry name" value="Fatty_acid_hydroxylase"/>
</dbReference>
<keyword evidence="4 5" id="KW-0472">Membrane</keyword>
<dbReference type="PANTHER" id="PTHR11863">
    <property type="entry name" value="STEROL DESATURASE"/>
    <property type="match status" value="1"/>
</dbReference>
<organism evidence="7 8">
    <name type="scientific">Planktosalinus lacus</name>
    <dbReference type="NCBI Taxonomy" id="1526573"/>
    <lineage>
        <taxon>Bacteria</taxon>
        <taxon>Pseudomonadati</taxon>
        <taxon>Bacteroidota</taxon>
        <taxon>Flavobacteriia</taxon>
        <taxon>Flavobacteriales</taxon>
        <taxon>Flavobacteriaceae</taxon>
        <taxon>Planktosalinus</taxon>
    </lineage>
</organism>
<proteinExistence type="predicted"/>
<gene>
    <name evidence="7" type="ORF">GCM10011312_22380</name>
</gene>
<dbReference type="GO" id="GO:0016020">
    <property type="term" value="C:membrane"/>
    <property type="evidence" value="ECO:0007669"/>
    <property type="project" value="UniProtKB-SubCell"/>
</dbReference>
<comment type="subcellular location">
    <subcellularLocation>
        <location evidence="1">Membrane</location>
    </subcellularLocation>
</comment>
<evidence type="ECO:0000256" key="2">
    <source>
        <dbReference type="ARBA" id="ARBA00022692"/>
    </source>
</evidence>
<name>A0A8J2Y9D8_9FLAO</name>
<sequence>MEKYITIAKESFTGYFHYLINEISNPSWTNYFYWLIALSLLVWTIEIIIPWRKSQKIFRKGFWLDSFYILFNFFLFSLVGYNAISNIGVELFNDFLGLFGISNLVAINIQNLPAWSQLLIMFVIADFIQWNVHRQLHKRPWLWEFHKVHHSVKEMGFAAQFRFHFMETIIYKTVQYLPLAMIGFGIQEFFIVHMFAVFVGHLNHANVGWNYGFLGFIFNNPKMHIWHHSKALPEKHPYGMNFGLTLSIWDYIFKTAYIPKDGKDIELGFHDDDDFPEDFGKQMMYPFKNRKTHS</sequence>
<dbReference type="Pfam" id="PF04116">
    <property type="entry name" value="FA_hydroxylase"/>
    <property type="match status" value="1"/>
</dbReference>
<evidence type="ECO:0000313" key="7">
    <source>
        <dbReference type="EMBL" id="GGD98392.1"/>
    </source>
</evidence>
<feature type="transmembrane region" description="Helical" evidence="5">
    <location>
        <begin position="61"/>
        <end position="84"/>
    </location>
</feature>
<dbReference type="AlphaFoldDB" id="A0A8J2Y9D8"/>
<evidence type="ECO:0000256" key="3">
    <source>
        <dbReference type="ARBA" id="ARBA00022989"/>
    </source>
</evidence>
<reference evidence="7" key="1">
    <citation type="journal article" date="2014" name="Int. J. Syst. Evol. Microbiol.">
        <title>Complete genome sequence of Corynebacterium casei LMG S-19264T (=DSM 44701T), isolated from a smear-ripened cheese.</title>
        <authorList>
            <consortium name="US DOE Joint Genome Institute (JGI-PGF)"/>
            <person name="Walter F."/>
            <person name="Albersmeier A."/>
            <person name="Kalinowski J."/>
            <person name="Ruckert C."/>
        </authorList>
    </citation>
    <scope>NUCLEOTIDE SEQUENCE</scope>
    <source>
        <strain evidence="7">CGMCC 1.12924</strain>
    </source>
</reference>
<protein>
    <submittedName>
        <fullName evidence="7">Fatty acid hydroxylase</fullName>
    </submittedName>
</protein>
<dbReference type="GO" id="GO:0016491">
    <property type="term" value="F:oxidoreductase activity"/>
    <property type="evidence" value="ECO:0007669"/>
    <property type="project" value="InterPro"/>
</dbReference>
<dbReference type="Proteomes" id="UP000652231">
    <property type="component" value="Unassembled WGS sequence"/>
</dbReference>
<evidence type="ECO:0000259" key="6">
    <source>
        <dbReference type="Pfam" id="PF04116"/>
    </source>
</evidence>
<evidence type="ECO:0000313" key="8">
    <source>
        <dbReference type="Proteomes" id="UP000652231"/>
    </source>
</evidence>
<evidence type="ECO:0000256" key="1">
    <source>
        <dbReference type="ARBA" id="ARBA00004370"/>
    </source>
</evidence>